<proteinExistence type="predicted"/>
<evidence type="ECO:0000313" key="1">
    <source>
        <dbReference type="EMBL" id="MCY6957930.1"/>
    </source>
</evidence>
<dbReference type="EMBL" id="JAPQFJ010000003">
    <property type="protein sequence ID" value="MCY6957930.1"/>
    <property type="molecule type" value="Genomic_DNA"/>
</dbReference>
<sequence>MSDRKDEIGFVLGMIDKFCTEYQIALIPCETKQGVKYVGVLDNTNGNKYAMIKQK</sequence>
<name>A0ABT4D6K7_9CLOT</name>
<reference evidence="1" key="1">
    <citation type="submission" date="2022-12" db="EMBL/GenBank/DDBJ databases">
        <title>Clostridium sp. nov., isolated from industrial wastewater.</title>
        <authorList>
            <person name="Jiayan W."/>
        </authorList>
    </citation>
    <scope>NUCLEOTIDE SEQUENCE</scope>
    <source>
        <strain evidence="1">ZC22-4</strain>
    </source>
</reference>
<dbReference type="Proteomes" id="UP001144612">
    <property type="component" value="Unassembled WGS sequence"/>
</dbReference>
<accession>A0ABT4D6K7</accession>
<protein>
    <submittedName>
        <fullName evidence="1">Uncharacterized protein</fullName>
    </submittedName>
</protein>
<organism evidence="1 2">
    <name type="scientific">Clostridium brassicae</name>
    <dbReference type="NCBI Taxonomy" id="2999072"/>
    <lineage>
        <taxon>Bacteria</taxon>
        <taxon>Bacillati</taxon>
        <taxon>Bacillota</taxon>
        <taxon>Clostridia</taxon>
        <taxon>Eubacteriales</taxon>
        <taxon>Clostridiaceae</taxon>
        <taxon>Clostridium</taxon>
    </lineage>
</organism>
<keyword evidence="2" id="KW-1185">Reference proteome</keyword>
<evidence type="ECO:0000313" key="2">
    <source>
        <dbReference type="Proteomes" id="UP001144612"/>
    </source>
</evidence>
<gene>
    <name evidence="1" type="ORF">OW729_04845</name>
</gene>
<comment type="caution">
    <text evidence="1">The sequence shown here is derived from an EMBL/GenBank/DDBJ whole genome shotgun (WGS) entry which is preliminary data.</text>
</comment>
<dbReference type="RefSeq" id="WP_268060331.1">
    <property type="nucleotide sequence ID" value="NZ_JAPQFJ010000003.1"/>
</dbReference>